<dbReference type="Proteomes" id="UP000008206">
    <property type="component" value="Chromosome"/>
</dbReference>
<dbReference type="GO" id="GO:0043720">
    <property type="term" value="F:3-keto-5-aminohexanoate cleavage activity"/>
    <property type="evidence" value="ECO:0007669"/>
    <property type="project" value="InterPro"/>
</dbReference>
<dbReference type="PANTHER" id="PTHR37418:SF2">
    <property type="entry name" value="3-KETO-5-AMINOHEXANOATE CLEAVAGE ENZYME"/>
    <property type="match status" value="1"/>
</dbReference>
<dbReference type="RefSeq" id="WP_013324303.1">
    <property type="nucleotide sequence ID" value="NC_014501.1"/>
</dbReference>
<dbReference type="InterPro" id="IPR013785">
    <property type="entry name" value="Aldolase_TIM"/>
</dbReference>
<organism evidence="5 6">
    <name type="scientific">Gloeothece verrucosa (strain PCC 7822)</name>
    <name type="common">Cyanothece sp. (strain PCC 7822)</name>
    <dbReference type="NCBI Taxonomy" id="497965"/>
    <lineage>
        <taxon>Bacteria</taxon>
        <taxon>Bacillati</taxon>
        <taxon>Cyanobacteriota</taxon>
        <taxon>Cyanophyceae</taxon>
        <taxon>Oscillatoriophycideae</taxon>
        <taxon>Chroococcales</taxon>
        <taxon>Aphanothecaceae</taxon>
        <taxon>Gloeothece</taxon>
        <taxon>Gloeothece verrucosa</taxon>
    </lineage>
</organism>
<dbReference type="EMBL" id="CP002198">
    <property type="protein sequence ID" value="ADN16240.1"/>
    <property type="molecule type" value="Genomic_DNA"/>
</dbReference>
<evidence type="ECO:0000256" key="2">
    <source>
        <dbReference type="ARBA" id="ARBA00022679"/>
    </source>
</evidence>
<gene>
    <name evidence="5" type="ordered locus">Cyan7822_4323</name>
</gene>
<evidence type="ECO:0000313" key="6">
    <source>
        <dbReference type="Proteomes" id="UP000008206"/>
    </source>
</evidence>
<dbReference type="Gene3D" id="3.20.20.70">
    <property type="entry name" value="Aldolase class I"/>
    <property type="match status" value="1"/>
</dbReference>
<dbReference type="PANTHER" id="PTHR37418">
    <property type="entry name" value="3-KETO-5-AMINOHEXANOATE CLEAVAGE ENZYME-RELATED"/>
    <property type="match status" value="1"/>
</dbReference>
<evidence type="ECO:0000313" key="5">
    <source>
        <dbReference type="EMBL" id="ADN16240.1"/>
    </source>
</evidence>
<proteinExistence type="predicted"/>
<keyword evidence="4" id="KW-0862">Zinc</keyword>
<accession>E0UA48</accession>
<dbReference type="Pfam" id="PF05853">
    <property type="entry name" value="BKACE"/>
    <property type="match status" value="1"/>
</dbReference>
<dbReference type="STRING" id="497965.Cyan7822_4323"/>
<dbReference type="HOGENOM" id="CLU_065536_0_0_3"/>
<dbReference type="GO" id="GO:0046872">
    <property type="term" value="F:metal ion binding"/>
    <property type="evidence" value="ECO:0007669"/>
    <property type="project" value="UniProtKB-KW"/>
</dbReference>
<dbReference type="OrthoDB" id="507754at2"/>
<keyword evidence="2" id="KW-0808">Transferase</keyword>
<evidence type="ECO:0000256" key="4">
    <source>
        <dbReference type="ARBA" id="ARBA00022833"/>
    </source>
</evidence>
<evidence type="ECO:0000256" key="3">
    <source>
        <dbReference type="ARBA" id="ARBA00022723"/>
    </source>
</evidence>
<reference evidence="6" key="1">
    <citation type="journal article" date="2011" name="MBio">
        <title>Novel metabolic attributes of the genus Cyanothece, comprising a group of unicellular nitrogen-fixing Cyanobacteria.</title>
        <authorList>
            <person name="Bandyopadhyay A."/>
            <person name="Elvitigala T."/>
            <person name="Welsh E."/>
            <person name="Stockel J."/>
            <person name="Liberton M."/>
            <person name="Min H."/>
            <person name="Sherman L.A."/>
            <person name="Pakrasi H.B."/>
        </authorList>
    </citation>
    <scope>NUCLEOTIDE SEQUENCE [LARGE SCALE GENOMIC DNA]</scope>
    <source>
        <strain evidence="6">PCC 7822</strain>
    </source>
</reference>
<dbReference type="SUPFAM" id="SSF102114">
    <property type="entry name" value="Radical SAM enzymes"/>
    <property type="match status" value="1"/>
</dbReference>
<dbReference type="KEGG" id="cyj:Cyan7822_4323"/>
<evidence type="ECO:0008006" key="7">
    <source>
        <dbReference type="Google" id="ProtNLM"/>
    </source>
</evidence>
<evidence type="ECO:0000256" key="1">
    <source>
        <dbReference type="ARBA" id="ARBA00001947"/>
    </source>
</evidence>
<keyword evidence="6" id="KW-1185">Reference proteome</keyword>
<comment type="cofactor">
    <cofactor evidence="1">
        <name>Zn(2+)</name>
        <dbReference type="ChEBI" id="CHEBI:29105"/>
    </cofactor>
</comment>
<dbReference type="eggNOG" id="COG3246">
    <property type="taxonomic scope" value="Bacteria"/>
</dbReference>
<sequence>MNNELPLIIECRCNEITPRGDNPALPHSPKEIIREAIRAWEAGASIFHWHGRDPDTGKPRNDVELYLEVIQGIREHTDLLIHPTLGYITQHRVEDRVKHILAVNDDPLLRVDMVPVDFGSLNVDFWNPQTKEFTTTDQVYINTRANLMAVLEVFKKHNLHVSSVCWDVGQMRTARCFQEMGLLPRETLWELVFTGEVMPAGAAATIPGLQAFVAEVPADNQWLALCWNGDVMRVAAWAITMGGHVGIGLGDYSYTRFGKPHNGELVEKVAKMAHTLGREVATPAQAREILKMPPRISLPKKLQATANEK</sequence>
<dbReference type="InterPro" id="IPR008567">
    <property type="entry name" value="BKACE"/>
</dbReference>
<dbReference type="AlphaFoldDB" id="E0UA48"/>
<protein>
    <recommendedName>
        <fullName evidence="7">3-keto-5-aminohexanoate cleavage enzyme</fullName>
    </recommendedName>
</protein>
<name>E0UA48_GLOV7</name>
<keyword evidence="3" id="KW-0479">Metal-binding</keyword>
<dbReference type="InterPro" id="IPR058240">
    <property type="entry name" value="rSAM_sf"/>
</dbReference>